<dbReference type="EMBL" id="CP077093">
    <property type="protein sequence ID" value="QXI30750.1"/>
    <property type="molecule type" value="Genomic_DNA"/>
</dbReference>
<name>A0A9E6TUX5_9PSED</name>
<evidence type="ECO:0000313" key="3">
    <source>
        <dbReference type="Proteomes" id="UP000634530"/>
    </source>
</evidence>
<reference evidence="2 3" key="1">
    <citation type="journal article" date="2020" name="Microorganisms">
        <title>Reliable Identification of Environmental Pseudomonas Isolates Using the rpoD Gene.</title>
        <authorList>
            <consortium name="The Broad Institute Genome Sequencing Platform"/>
            <person name="Girard L."/>
            <person name="Lood C."/>
            <person name="Rokni-Zadeh H."/>
            <person name="van Noort V."/>
            <person name="Lavigne R."/>
            <person name="De Mot R."/>
        </authorList>
    </citation>
    <scope>NUCLEOTIDE SEQUENCE [LARGE SCALE GENOMIC DNA]</scope>
    <source>
        <strain evidence="2 3">RW8P3</strain>
    </source>
</reference>
<gene>
    <name evidence="2" type="ORF">HU752_012730</name>
</gene>
<evidence type="ECO:0000259" key="1">
    <source>
        <dbReference type="Pfam" id="PF13788"/>
    </source>
</evidence>
<accession>A0A9E6TUX5</accession>
<organism evidence="2 3">
    <name type="scientific">Pseudomonas vanderleydeniana</name>
    <dbReference type="NCBI Taxonomy" id="2745495"/>
    <lineage>
        <taxon>Bacteria</taxon>
        <taxon>Pseudomonadati</taxon>
        <taxon>Pseudomonadota</taxon>
        <taxon>Gammaproteobacteria</taxon>
        <taxon>Pseudomonadales</taxon>
        <taxon>Pseudomonadaceae</taxon>
        <taxon>Pseudomonas</taxon>
    </lineage>
</organism>
<proteinExistence type="predicted"/>
<dbReference type="Pfam" id="PF13788">
    <property type="entry name" value="DUF4180"/>
    <property type="match status" value="1"/>
</dbReference>
<protein>
    <submittedName>
        <fullName evidence="2">DUF4180 domain-containing protein</fullName>
    </submittedName>
</protein>
<dbReference type="RefSeq" id="WP_186679745.1">
    <property type="nucleotide sequence ID" value="NZ_CP077093.1"/>
</dbReference>
<dbReference type="AlphaFoldDB" id="A0A9E6TUX5"/>
<keyword evidence="3" id="KW-1185">Reference proteome</keyword>
<evidence type="ECO:0000313" key="2">
    <source>
        <dbReference type="EMBL" id="QXI30750.1"/>
    </source>
</evidence>
<feature type="domain" description="DUF4180" evidence="1">
    <location>
        <begin position="13"/>
        <end position="120"/>
    </location>
</feature>
<dbReference type="KEGG" id="pvw:HU752_012730"/>
<sequence>MSENTLIRMGSVVVLAWADSGAVLACEQDAQELIAVAWETGASLLAIPVGRLAPAFFDLRSGLAGVVLQKFVNYRLRVAIIGEIAVYTRGSEALAEFVSESNAGRSVWFLPSRADLQARLLLADQGGLSVAQDQVSWGGRY</sequence>
<dbReference type="InterPro" id="IPR025438">
    <property type="entry name" value="DUF4180"/>
</dbReference>
<dbReference type="Proteomes" id="UP000634530">
    <property type="component" value="Chromosome"/>
</dbReference>
<reference evidence="2 3" key="2">
    <citation type="journal article" date="2021" name="Microorganisms">
        <title>The Ever-Expanding Pseudomonas Genus: Description of 43 New Species and Partition of the Pseudomonas putida Group.</title>
        <authorList>
            <person name="Girard L."/>
            <person name="Lood C."/>
            <person name="Hofte M."/>
            <person name="Vandamme P."/>
            <person name="Rokni-Zadeh H."/>
            <person name="van Noort V."/>
            <person name="Lavigne R."/>
            <person name="De Mot R."/>
        </authorList>
    </citation>
    <scope>NUCLEOTIDE SEQUENCE [LARGE SCALE GENOMIC DNA]</scope>
    <source>
        <strain evidence="2 3">RW8P3</strain>
    </source>
</reference>